<evidence type="ECO:0000313" key="2">
    <source>
        <dbReference type="Proteomes" id="UP000479190"/>
    </source>
</evidence>
<dbReference type="Proteomes" id="UP000479190">
    <property type="component" value="Unassembled WGS sequence"/>
</dbReference>
<accession>A0A6H5HXY6</accession>
<organism evidence="1 2">
    <name type="scientific">Trichogramma brassicae</name>
    <dbReference type="NCBI Taxonomy" id="86971"/>
    <lineage>
        <taxon>Eukaryota</taxon>
        <taxon>Metazoa</taxon>
        <taxon>Ecdysozoa</taxon>
        <taxon>Arthropoda</taxon>
        <taxon>Hexapoda</taxon>
        <taxon>Insecta</taxon>
        <taxon>Pterygota</taxon>
        <taxon>Neoptera</taxon>
        <taxon>Endopterygota</taxon>
        <taxon>Hymenoptera</taxon>
        <taxon>Apocrita</taxon>
        <taxon>Proctotrupomorpha</taxon>
        <taxon>Chalcidoidea</taxon>
        <taxon>Trichogrammatidae</taxon>
        <taxon>Trichogramma</taxon>
    </lineage>
</organism>
<dbReference type="EMBL" id="CADCXV010000158">
    <property type="protein sequence ID" value="CAB0028588.1"/>
    <property type="molecule type" value="Genomic_DNA"/>
</dbReference>
<protein>
    <submittedName>
        <fullName evidence="1">Uncharacterized protein</fullName>
    </submittedName>
</protein>
<gene>
    <name evidence="1" type="ORF">TBRA_LOCUS744</name>
</gene>
<proteinExistence type="predicted"/>
<dbReference type="AlphaFoldDB" id="A0A6H5HXY6"/>
<evidence type="ECO:0000313" key="1">
    <source>
        <dbReference type="EMBL" id="CAB0028588.1"/>
    </source>
</evidence>
<reference evidence="1 2" key="1">
    <citation type="submission" date="2020-02" db="EMBL/GenBank/DDBJ databases">
        <authorList>
            <person name="Ferguson B K."/>
        </authorList>
    </citation>
    <scope>NUCLEOTIDE SEQUENCE [LARGE SCALE GENOMIC DNA]</scope>
</reference>
<name>A0A6H5HXY6_9HYME</name>
<sequence>MYSIVGASHKSARRVRLEEAFCVHAAEEAATASRFNGRADRDVIIYICVCMLEEESCCRRPVSSRAEEQMFAQEQKIECRRQPDARLICERIFLFFSLPTPGPKFRRERKKMFSMALESKTEKKSLPIFFHCCIDREISFSRGSVGILRSSKKSIFSSKKILIDLTKRSQMSFPPRPVSFAIIHTFRGCACIYIMVSLAGIMIPNKMCTRCDNEGSTLLNICIRRRGEARRERQEVGARTGGMGFFSAASHPPNGAKRVAHPRDGDFRRCLRLQRVRGGCRLAAINPIGKDKHYRRCFITRRTRRISAPKQKQPTSQLIFSGEIINNFGKTRKCRNDCKKRRRRWTSSAAHSCNRIARCASCGRLGRLFFDTESCESCERRQSCNSIWPHRCLAHRHTDTPTHRWPTGRSARVYRRYDPISEYFRSTFFPLLVVVERVQLLLRCTACACSNSSLIESSATASKGVSLTTRLQRKYIVSDGHLGVPLKGSGYSLRPQRQQNDHRSRALKKFDIPHTEEAPTAAEAAAAVASGIHWMYKRRSMKGRLLELRDFHEIKNYWVSLLMKTTGLVLGARVYMSPHALNAQPEPHWVQVL</sequence>
<keyword evidence="2" id="KW-1185">Reference proteome</keyword>